<dbReference type="Gene3D" id="3.40.50.880">
    <property type="match status" value="1"/>
</dbReference>
<name>A0A0R1NDR2_9LACO</name>
<keyword evidence="6" id="KW-1185">Reference proteome</keyword>
<dbReference type="Gene3D" id="3.20.20.80">
    <property type="entry name" value="Glycosidases"/>
    <property type="match status" value="1"/>
</dbReference>
<dbReference type="RefSeq" id="WP_057817150.1">
    <property type="nucleotide sequence ID" value="NZ_AZEC01000001.1"/>
</dbReference>
<dbReference type="InterPro" id="IPR029062">
    <property type="entry name" value="Class_I_gatase-like"/>
</dbReference>
<dbReference type="InterPro" id="IPR001944">
    <property type="entry name" value="Glycoside_Hdrlase_35"/>
</dbReference>
<organism evidence="5 6">
    <name type="scientific">Schleiferilactobacillus perolens DSM 12744</name>
    <dbReference type="NCBI Taxonomy" id="1423792"/>
    <lineage>
        <taxon>Bacteria</taxon>
        <taxon>Bacillati</taxon>
        <taxon>Bacillota</taxon>
        <taxon>Bacilli</taxon>
        <taxon>Lactobacillales</taxon>
        <taxon>Lactobacillaceae</taxon>
        <taxon>Schleiferilactobacillus</taxon>
    </lineage>
</organism>
<proteinExistence type="inferred from homology"/>
<feature type="domain" description="Glycoside hydrolase 35 catalytic" evidence="3">
    <location>
        <begin position="9"/>
        <end position="177"/>
    </location>
</feature>
<dbReference type="STRING" id="1423792.FD09_GL000088"/>
<dbReference type="InterPro" id="IPR054746">
    <property type="entry name" value="GLMA-like_second"/>
</dbReference>
<dbReference type="AlphaFoldDB" id="A0A0R1NDR2"/>
<evidence type="ECO:0000259" key="4">
    <source>
        <dbReference type="Pfam" id="PF22369"/>
    </source>
</evidence>
<comment type="similarity">
    <text evidence="1 2">Belongs to the glycosyl hydrolase 35 family.</text>
</comment>
<sequence length="808" mass="90336">MIKTDSLTFEIDGQPTTILAGEVHYFRLPPARWQSVLTELKATGMNTVSTYIPWLVHEEQEGVFDFTGQLDERHNLKDFIDLVHQNGLYLIARPGPFNMAELKNEGIPFWVRDKYPTIIPTSWHGQTVPTGTVDYTNPDFKRTAQNWLQAVCQVLAPALQVHGGPIIGVQLDNEVGMLSWISNAPDLTDITIAEFSTWLQNKYHDQLPAVYPTDFLTAARTRQYMEEPDDAWVLQYQNDLGYYMRYRFKNYLAFLADTVRDAGIVDTPLLINVHGTDQGRGETFPIGISQLYDTFDLKDVVIGTDVYFGDFDMTTATHLYTLNRFMQSVDGDWPLTTLEFNASSGNNDDHLPMQIEASALPLKTRLQLAQGTKMINDYLFTGGFNRSLAVPVADGNSRIGIHGYRHGFGSLLSPEGKSNYTLPAMAQVGNIIKNTDSLLASMHSVTAPISVGFIPDDYMTEYHYPQSQVSDNFVADQETNRATLPWNNIFLNLLSAKYNYDAWDLQKDLPTHDNHHVLVVPTGQAMPGTVQQRLLDYVNKGGQLLLQGELPVTDLTGQPDTTLINGLGLMPLQLKRESVTYFPTITHHAFAEGLPEVRIHQFQSFEPTQRDSIVFWRELESNAAVGALFNVGRGQVAFLGSEGRFDPAFYQLLLNQFEVTPQLTLTPAAPFVLAFITQSTDGTLVHLLNTLDVPATFILHNAQGRALFGGHSISIGAKQGLMLAMDTTVTSWKLAYTTAEIINLSNHQVSFSIKTTDTVIALTDQDTIMPSDDFWTEKQAETTILHPRHTGSFTLYREGDLTIGSFSR</sequence>
<dbReference type="EMBL" id="AZEC01000001">
    <property type="protein sequence ID" value="KRL14440.1"/>
    <property type="molecule type" value="Genomic_DNA"/>
</dbReference>
<dbReference type="OrthoDB" id="9813184at2"/>
<accession>A0A0R1NDR2</accession>
<evidence type="ECO:0000256" key="1">
    <source>
        <dbReference type="ARBA" id="ARBA00009809"/>
    </source>
</evidence>
<dbReference type="PATRIC" id="fig|1423792.3.peg.90"/>
<evidence type="ECO:0000313" key="5">
    <source>
        <dbReference type="EMBL" id="KRL14440.1"/>
    </source>
</evidence>
<dbReference type="Pfam" id="PF22369">
    <property type="entry name" value="GLMA_2nd"/>
    <property type="match status" value="1"/>
</dbReference>
<dbReference type="GO" id="GO:0005975">
    <property type="term" value="P:carbohydrate metabolic process"/>
    <property type="evidence" value="ECO:0007669"/>
    <property type="project" value="InterPro"/>
</dbReference>
<dbReference type="PRINTS" id="PR00742">
    <property type="entry name" value="GLHYDRLASE35"/>
</dbReference>
<reference evidence="5 6" key="1">
    <citation type="journal article" date="2015" name="Genome Announc.">
        <title>Expanding the biotechnology potential of lactobacilli through comparative genomics of 213 strains and associated genera.</title>
        <authorList>
            <person name="Sun Z."/>
            <person name="Harris H.M."/>
            <person name="McCann A."/>
            <person name="Guo C."/>
            <person name="Argimon S."/>
            <person name="Zhang W."/>
            <person name="Yang X."/>
            <person name="Jeffery I.B."/>
            <person name="Cooney J.C."/>
            <person name="Kagawa T.F."/>
            <person name="Liu W."/>
            <person name="Song Y."/>
            <person name="Salvetti E."/>
            <person name="Wrobel A."/>
            <person name="Rasinkangas P."/>
            <person name="Parkhill J."/>
            <person name="Rea M.C."/>
            <person name="O'Sullivan O."/>
            <person name="Ritari J."/>
            <person name="Douillard F.P."/>
            <person name="Paul Ross R."/>
            <person name="Yang R."/>
            <person name="Briner A.E."/>
            <person name="Felis G.E."/>
            <person name="de Vos W.M."/>
            <person name="Barrangou R."/>
            <person name="Klaenhammer T.R."/>
            <person name="Caufield P.W."/>
            <person name="Cui Y."/>
            <person name="Zhang H."/>
            <person name="O'Toole P.W."/>
        </authorList>
    </citation>
    <scope>NUCLEOTIDE SEQUENCE [LARGE SCALE GENOMIC DNA]</scope>
    <source>
        <strain evidence="5 6">DSM 12744</strain>
    </source>
</reference>
<dbReference type="InterPro" id="IPR017853">
    <property type="entry name" value="GH"/>
</dbReference>
<gene>
    <name evidence="5" type="ORF">FD09_GL000088</name>
</gene>
<evidence type="ECO:0000259" key="3">
    <source>
        <dbReference type="Pfam" id="PF01301"/>
    </source>
</evidence>
<dbReference type="SUPFAM" id="SSF52317">
    <property type="entry name" value="Class I glutamine amidotransferase-like"/>
    <property type="match status" value="1"/>
</dbReference>
<comment type="caution">
    <text evidence="5">The sequence shown here is derived from an EMBL/GenBank/DDBJ whole genome shotgun (WGS) entry which is preliminary data.</text>
</comment>
<dbReference type="PANTHER" id="PTHR23421">
    <property type="entry name" value="BETA-GALACTOSIDASE RELATED"/>
    <property type="match status" value="1"/>
</dbReference>
<dbReference type="InterPro" id="IPR031330">
    <property type="entry name" value="Gly_Hdrlase_35_cat"/>
</dbReference>
<protein>
    <submittedName>
        <fullName evidence="5">Uncharacterized protein</fullName>
    </submittedName>
</protein>
<feature type="domain" description="GLMA-like second" evidence="4">
    <location>
        <begin position="476"/>
        <end position="572"/>
    </location>
</feature>
<evidence type="ECO:0000313" key="6">
    <source>
        <dbReference type="Proteomes" id="UP000051330"/>
    </source>
</evidence>
<dbReference type="Pfam" id="PF01301">
    <property type="entry name" value="Glyco_hydro_35"/>
    <property type="match status" value="1"/>
</dbReference>
<dbReference type="Proteomes" id="UP000051330">
    <property type="component" value="Unassembled WGS sequence"/>
</dbReference>
<evidence type="ECO:0000256" key="2">
    <source>
        <dbReference type="RuleBase" id="RU003679"/>
    </source>
</evidence>
<dbReference type="SUPFAM" id="SSF51445">
    <property type="entry name" value="(Trans)glycosidases"/>
    <property type="match status" value="1"/>
</dbReference>
<dbReference type="GO" id="GO:0004553">
    <property type="term" value="F:hydrolase activity, hydrolyzing O-glycosyl compounds"/>
    <property type="evidence" value="ECO:0007669"/>
    <property type="project" value="InterPro"/>
</dbReference>